<dbReference type="InterPro" id="IPR002156">
    <property type="entry name" value="RNaseH_domain"/>
</dbReference>
<dbReference type="GO" id="GO:0003676">
    <property type="term" value="F:nucleic acid binding"/>
    <property type="evidence" value="ECO:0007669"/>
    <property type="project" value="InterPro"/>
</dbReference>
<gene>
    <name evidence="2" type="ORF">EPI10_005501</name>
</gene>
<evidence type="ECO:0000259" key="1">
    <source>
        <dbReference type="PROSITE" id="PS50879"/>
    </source>
</evidence>
<comment type="caution">
    <text evidence="2">The sequence shown here is derived from an EMBL/GenBank/DDBJ whole genome shotgun (WGS) entry which is preliminary data.</text>
</comment>
<dbReference type="Proteomes" id="UP000325315">
    <property type="component" value="Unassembled WGS sequence"/>
</dbReference>
<sequence>MKEVPTKVDTMERITKWSIKLVEFGIDFTLRTAIKGQVLANFMVEYSFERSENMTGNIDYKFDASKSEISRGDNYHSSDSHILRKNDTHVAFCTKIAFYCWTPQIVNTPLGIARIIYKPKGWMVYVDCSATKIGSGVGAFVIDLKGNEWQYGLSFGFQTSNNTTKYEGLIFGLQLVRQLGAKNLTIHTDSQLVAKQIHNEYKVREVTLKLYHTMAIQLLVGFDKVKVK</sequence>
<dbReference type="OrthoDB" id="1740909at2759"/>
<dbReference type="AlphaFoldDB" id="A0A5B6WQU6"/>
<dbReference type="PANTHER" id="PTHR48475:SF1">
    <property type="entry name" value="RNASE H TYPE-1 DOMAIN-CONTAINING PROTEIN"/>
    <property type="match status" value="1"/>
</dbReference>
<dbReference type="PROSITE" id="PS50879">
    <property type="entry name" value="RNASE_H_1"/>
    <property type="match status" value="1"/>
</dbReference>
<keyword evidence="3" id="KW-1185">Reference proteome</keyword>
<accession>A0A5B6WQU6</accession>
<dbReference type="InterPro" id="IPR036397">
    <property type="entry name" value="RNaseH_sf"/>
</dbReference>
<feature type="domain" description="RNase H type-1" evidence="1">
    <location>
        <begin position="118"/>
        <end position="228"/>
    </location>
</feature>
<evidence type="ECO:0000313" key="2">
    <source>
        <dbReference type="EMBL" id="KAA3483317.1"/>
    </source>
</evidence>
<dbReference type="PANTHER" id="PTHR48475">
    <property type="entry name" value="RIBONUCLEASE H"/>
    <property type="match status" value="1"/>
</dbReference>
<reference evidence="3" key="1">
    <citation type="journal article" date="2019" name="Plant Biotechnol. J.">
        <title>Genome sequencing of the Australian wild diploid species Gossypium australe highlights disease resistance and delayed gland morphogenesis.</title>
        <authorList>
            <person name="Cai Y."/>
            <person name="Cai X."/>
            <person name="Wang Q."/>
            <person name="Wang P."/>
            <person name="Zhang Y."/>
            <person name="Cai C."/>
            <person name="Xu Y."/>
            <person name="Wang K."/>
            <person name="Zhou Z."/>
            <person name="Wang C."/>
            <person name="Geng S."/>
            <person name="Li B."/>
            <person name="Dong Q."/>
            <person name="Hou Y."/>
            <person name="Wang H."/>
            <person name="Ai P."/>
            <person name="Liu Z."/>
            <person name="Yi F."/>
            <person name="Sun M."/>
            <person name="An G."/>
            <person name="Cheng J."/>
            <person name="Zhang Y."/>
            <person name="Shi Q."/>
            <person name="Xie Y."/>
            <person name="Shi X."/>
            <person name="Chang Y."/>
            <person name="Huang F."/>
            <person name="Chen Y."/>
            <person name="Hong S."/>
            <person name="Mi L."/>
            <person name="Sun Q."/>
            <person name="Zhang L."/>
            <person name="Zhou B."/>
            <person name="Peng R."/>
            <person name="Zhang X."/>
            <person name="Liu F."/>
        </authorList>
    </citation>
    <scope>NUCLEOTIDE SEQUENCE [LARGE SCALE GENOMIC DNA]</scope>
    <source>
        <strain evidence="3">cv. PA1801</strain>
    </source>
</reference>
<dbReference type="Gene3D" id="3.30.420.10">
    <property type="entry name" value="Ribonuclease H-like superfamily/Ribonuclease H"/>
    <property type="match status" value="1"/>
</dbReference>
<organism evidence="2 3">
    <name type="scientific">Gossypium australe</name>
    <dbReference type="NCBI Taxonomy" id="47621"/>
    <lineage>
        <taxon>Eukaryota</taxon>
        <taxon>Viridiplantae</taxon>
        <taxon>Streptophyta</taxon>
        <taxon>Embryophyta</taxon>
        <taxon>Tracheophyta</taxon>
        <taxon>Spermatophyta</taxon>
        <taxon>Magnoliopsida</taxon>
        <taxon>eudicotyledons</taxon>
        <taxon>Gunneridae</taxon>
        <taxon>Pentapetalae</taxon>
        <taxon>rosids</taxon>
        <taxon>malvids</taxon>
        <taxon>Malvales</taxon>
        <taxon>Malvaceae</taxon>
        <taxon>Malvoideae</taxon>
        <taxon>Gossypium</taxon>
    </lineage>
</organism>
<dbReference type="InterPro" id="IPR012337">
    <property type="entry name" value="RNaseH-like_sf"/>
</dbReference>
<dbReference type="CDD" id="cd09279">
    <property type="entry name" value="RNase_HI_like"/>
    <property type="match status" value="1"/>
</dbReference>
<proteinExistence type="predicted"/>
<evidence type="ECO:0000313" key="3">
    <source>
        <dbReference type="Proteomes" id="UP000325315"/>
    </source>
</evidence>
<name>A0A5B6WQU6_9ROSI</name>
<dbReference type="GO" id="GO:0004523">
    <property type="term" value="F:RNA-DNA hybrid ribonuclease activity"/>
    <property type="evidence" value="ECO:0007669"/>
    <property type="project" value="InterPro"/>
</dbReference>
<protein>
    <submittedName>
        <fullName evidence="2">Protein NYNRIN-like</fullName>
    </submittedName>
</protein>
<dbReference type="EMBL" id="SMMG02000002">
    <property type="protein sequence ID" value="KAA3483317.1"/>
    <property type="molecule type" value="Genomic_DNA"/>
</dbReference>
<dbReference type="Pfam" id="PF13456">
    <property type="entry name" value="RVT_3"/>
    <property type="match status" value="1"/>
</dbReference>
<dbReference type="SUPFAM" id="SSF53098">
    <property type="entry name" value="Ribonuclease H-like"/>
    <property type="match status" value="1"/>
</dbReference>